<proteinExistence type="predicted"/>
<evidence type="ECO:0000256" key="1">
    <source>
        <dbReference type="SAM" id="MobiDB-lite"/>
    </source>
</evidence>
<name>L1JWX5_GUITC</name>
<evidence type="ECO:0000313" key="3">
    <source>
        <dbReference type="EnsemblProtists" id="EKX53086"/>
    </source>
</evidence>
<dbReference type="GeneID" id="17309483"/>
<evidence type="ECO:0000313" key="2">
    <source>
        <dbReference type="EMBL" id="EKX53086.1"/>
    </source>
</evidence>
<dbReference type="EnsemblProtists" id="EKX53086">
    <property type="protein sequence ID" value="EKX53086"/>
    <property type="gene ID" value="GUITHDRAFT_101531"/>
</dbReference>
<gene>
    <name evidence="2" type="ORF">GUITHDRAFT_101531</name>
</gene>
<dbReference type="PaxDb" id="55529-EKX53086"/>
<reference evidence="3" key="3">
    <citation type="submission" date="2016-03" db="UniProtKB">
        <authorList>
            <consortium name="EnsemblProtists"/>
        </authorList>
    </citation>
    <scope>IDENTIFICATION</scope>
</reference>
<dbReference type="Proteomes" id="UP000011087">
    <property type="component" value="Unassembled WGS sequence"/>
</dbReference>
<reference evidence="2 4" key="1">
    <citation type="journal article" date="2012" name="Nature">
        <title>Algal genomes reveal evolutionary mosaicism and the fate of nucleomorphs.</title>
        <authorList>
            <consortium name="DOE Joint Genome Institute"/>
            <person name="Curtis B.A."/>
            <person name="Tanifuji G."/>
            <person name="Burki F."/>
            <person name="Gruber A."/>
            <person name="Irimia M."/>
            <person name="Maruyama S."/>
            <person name="Arias M.C."/>
            <person name="Ball S.G."/>
            <person name="Gile G.H."/>
            <person name="Hirakawa Y."/>
            <person name="Hopkins J.F."/>
            <person name="Kuo A."/>
            <person name="Rensing S.A."/>
            <person name="Schmutz J."/>
            <person name="Symeonidi A."/>
            <person name="Elias M."/>
            <person name="Eveleigh R.J."/>
            <person name="Herman E.K."/>
            <person name="Klute M.J."/>
            <person name="Nakayama T."/>
            <person name="Obornik M."/>
            <person name="Reyes-Prieto A."/>
            <person name="Armbrust E.V."/>
            <person name="Aves S.J."/>
            <person name="Beiko R.G."/>
            <person name="Coutinho P."/>
            <person name="Dacks J.B."/>
            <person name="Durnford D.G."/>
            <person name="Fast N.M."/>
            <person name="Green B.R."/>
            <person name="Grisdale C.J."/>
            <person name="Hempel F."/>
            <person name="Henrissat B."/>
            <person name="Hoppner M.P."/>
            <person name="Ishida K."/>
            <person name="Kim E."/>
            <person name="Koreny L."/>
            <person name="Kroth P.G."/>
            <person name="Liu Y."/>
            <person name="Malik S.B."/>
            <person name="Maier U.G."/>
            <person name="McRose D."/>
            <person name="Mock T."/>
            <person name="Neilson J.A."/>
            <person name="Onodera N.T."/>
            <person name="Poole A.M."/>
            <person name="Pritham E.J."/>
            <person name="Richards T.A."/>
            <person name="Rocap G."/>
            <person name="Roy S.W."/>
            <person name="Sarai C."/>
            <person name="Schaack S."/>
            <person name="Shirato S."/>
            <person name="Slamovits C.H."/>
            <person name="Spencer D.F."/>
            <person name="Suzuki S."/>
            <person name="Worden A.Z."/>
            <person name="Zauner S."/>
            <person name="Barry K."/>
            <person name="Bell C."/>
            <person name="Bharti A.K."/>
            <person name="Crow J.A."/>
            <person name="Grimwood J."/>
            <person name="Kramer R."/>
            <person name="Lindquist E."/>
            <person name="Lucas S."/>
            <person name="Salamov A."/>
            <person name="McFadden G.I."/>
            <person name="Lane C.E."/>
            <person name="Keeling P.J."/>
            <person name="Gray M.W."/>
            <person name="Grigoriev I.V."/>
            <person name="Archibald J.M."/>
        </authorList>
    </citation>
    <scope>NUCLEOTIDE SEQUENCE</scope>
    <source>
        <strain evidence="2 4">CCMP2712</strain>
    </source>
</reference>
<reference evidence="4" key="2">
    <citation type="submission" date="2012-11" db="EMBL/GenBank/DDBJ databases">
        <authorList>
            <person name="Kuo A."/>
            <person name="Curtis B.A."/>
            <person name="Tanifuji G."/>
            <person name="Burki F."/>
            <person name="Gruber A."/>
            <person name="Irimia M."/>
            <person name="Maruyama S."/>
            <person name="Arias M.C."/>
            <person name="Ball S.G."/>
            <person name="Gile G.H."/>
            <person name="Hirakawa Y."/>
            <person name="Hopkins J.F."/>
            <person name="Rensing S.A."/>
            <person name="Schmutz J."/>
            <person name="Symeonidi A."/>
            <person name="Elias M."/>
            <person name="Eveleigh R.J."/>
            <person name="Herman E.K."/>
            <person name="Klute M.J."/>
            <person name="Nakayama T."/>
            <person name="Obornik M."/>
            <person name="Reyes-Prieto A."/>
            <person name="Armbrust E.V."/>
            <person name="Aves S.J."/>
            <person name="Beiko R.G."/>
            <person name="Coutinho P."/>
            <person name="Dacks J.B."/>
            <person name="Durnford D.G."/>
            <person name="Fast N.M."/>
            <person name="Green B.R."/>
            <person name="Grisdale C."/>
            <person name="Hempe F."/>
            <person name="Henrissat B."/>
            <person name="Hoppner M.P."/>
            <person name="Ishida K.-I."/>
            <person name="Kim E."/>
            <person name="Koreny L."/>
            <person name="Kroth P.G."/>
            <person name="Liu Y."/>
            <person name="Malik S.-B."/>
            <person name="Maier U.G."/>
            <person name="McRose D."/>
            <person name="Mock T."/>
            <person name="Neilson J.A."/>
            <person name="Onodera N.T."/>
            <person name="Poole A.M."/>
            <person name="Pritham E.J."/>
            <person name="Richards T.A."/>
            <person name="Rocap G."/>
            <person name="Roy S.W."/>
            <person name="Sarai C."/>
            <person name="Schaack S."/>
            <person name="Shirato S."/>
            <person name="Slamovits C.H."/>
            <person name="Spencer D.F."/>
            <person name="Suzuki S."/>
            <person name="Worden A.Z."/>
            <person name="Zauner S."/>
            <person name="Barry K."/>
            <person name="Bell C."/>
            <person name="Bharti A.K."/>
            <person name="Crow J.A."/>
            <person name="Grimwood J."/>
            <person name="Kramer R."/>
            <person name="Lindquist E."/>
            <person name="Lucas S."/>
            <person name="Salamov A."/>
            <person name="McFadden G.I."/>
            <person name="Lane C.E."/>
            <person name="Keeling P.J."/>
            <person name="Gray M.W."/>
            <person name="Grigoriev I.V."/>
            <person name="Archibald J.M."/>
        </authorList>
    </citation>
    <scope>NUCLEOTIDE SEQUENCE</scope>
    <source>
        <strain evidence="4">CCMP2712</strain>
    </source>
</reference>
<organism evidence="2">
    <name type="scientific">Guillardia theta (strain CCMP2712)</name>
    <name type="common">Cryptophyte</name>
    <dbReference type="NCBI Taxonomy" id="905079"/>
    <lineage>
        <taxon>Eukaryota</taxon>
        <taxon>Cryptophyceae</taxon>
        <taxon>Pyrenomonadales</taxon>
        <taxon>Geminigeraceae</taxon>
        <taxon>Guillardia</taxon>
    </lineage>
</organism>
<dbReference type="RefSeq" id="XP_005840066.1">
    <property type="nucleotide sequence ID" value="XM_005840009.1"/>
</dbReference>
<dbReference type="EMBL" id="JH992971">
    <property type="protein sequence ID" value="EKX53086.1"/>
    <property type="molecule type" value="Genomic_DNA"/>
</dbReference>
<feature type="region of interest" description="Disordered" evidence="1">
    <location>
        <begin position="331"/>
        <end position="351"/>
    </location>
</feature>
<dbReference type="KEGG" id="gtt:GUITHDRAFT_101531"/>
<protein>
    <submittedName>
        <fullName evidence="2 3">Uncharacterized protein</fullName>
    </submittedName>
</protein>
<feature type="compositionally biased region" description="Basic and acidic residues" evidence="1">
    <location>
        <begin position="1"/>
        <end position="22"/>
    </location>
</feature>
<feature type="region of interest" description="Disordered" evidence="1">
    <location>
        <begin position="1"/>
        <end position="82"/>
    </location>
</feature>
<feature type="compositionally biased region" description="Polar residues" evidence="1">
    <location>
        <begin position="43"/>
        <end position="59"/>
    </location>
</feature>
<keyword evidence="4" id="KW-1185">Reference proteome</keyword>
<accession>L1JWX5</accession>
<evidence type="ECO:0000313" key="4">
    <source>
        <dbReference type="Proteomes" id="UP000011087"/>
    </source>
</evidence>
<dbReference type="AlphaFoldDB" id="L1JWX5"/>
<dbReference type="HOGENOM" id="CLU_742827_0_0_1"/>
<sequence length="373" mass="41729">MGANHGREWAESRDDGDDKTTKDMAQPWQQKDGRMLDDDAMQEMTSSTLGHHNNPTTGCGVNRVQEHEPHRNGKTAKMPAQDGCDMKDHRVVQDDNNRSFEQPWYEKDLKSLFARPESTSTTRGPKEKDLFSTFGDECDLCCCSSSRSRVLYEGNQRTVSSFPSLERVSLNGYSNMGMRGIRRSMPNDVVKPQTDLKRNNIPMTAPCRIDSNPPENFKHDVFEITSTSYTILDPQYTWAPAKDPNAKEMPANEKNGENNDNAWKVKDTTQTTASALNDKRQTPKFQGTQIDLNQTCGSGTVLSPTAKGGHTRGLAWTPDSAAEVSKMARCKQDAPASPQVSPFGEDEKLPTPRQYFSAIRIEEKENSVFNILP</sequence>